<keyword evidence="3" id="KW-1185">Reference proteome</keyword>
<feature type="signal peptide" evidence="1">
    <location>
        <begin position="1"/>
        <end position="22"/>
    </location>
</feature>
<keyword evidence="1" id="KW-0732">Signal</keyword>
<reference evidence="2 3" key="1">
    <citation type="submission" date="2018-10" db="EMBL/GenBank/DDBJ databases">
        <title>Cohnella sp. M2MS4P-1, whole genome shotgun sequence.</title>
        <authorList>
            <person name="Tuo L."/>
        </authorList>
    </citation>
    <scope>NUCLEOTIDE SEQUENCE [LARGE SCALE GENOMIC DNA]</scope>
    <source>
        <strain evidence="2 3">M2MS4P-1</strain>
    </source>
</reference>
<proteinExistence type="predicted"/>
<gene>
    <name evidence="2" type="ORF">D7Z26_25190</name>
</gene>
<comment type="caution">
    <text evidence="2">The sequence shown here is derived from an EMBL/GenBank/DDBJ whole genome shotgun (WGS) entry which is preliminary data.</text>
</comment>
<evidence type="ECO:0000313" key="3">
    <source>
        <dbReference type="Proteomes" id="UP000282076"/>
    </source>
</evidence>
<dbReference type="RefSeq" id="WP_120979800.1">
    <property type="nucleotide sequence ID" value="NZ_RBZM01000014.1"/>
</dbReference>
<name>A0A494X570_9BACL</name>
<organism evidence="2 3">
    <name type="scientific">Cohnella endophytica</name>
    <dbReference type="NCBI Taxonomy" id="2419778"/>
    <lineage>
        <taxon>Bacteria</taxon>
        <taxon>Bacillati</taxon>
        <taxon>Bacillota</taxon>
        <taxon>Bacilli</taxon>
        <taxon>Bacillales</taxon>
        <taxon>Paenibacillaceae</taxon>
        <taxon>Cohnella</taxon>
    </lineage>
</organism>
<accession>A0A494X570</accession>
<evidence type="ECO:0000256" key="1">
    <source>
        <dbReference type="SAM" id="SignalP"/>
    </source>
</evidence>
<sequence>MLITWLYLFSSLLNGGSAPAAAAPVTPLPIATMPGASPAESATPWQLQGIRLGETASDVKEAWGTPANSRSDLRKGCETWNYKEGTNVGLCEGSVANYIAEDGWGIVGDNGEALKVFKDKRGNAVSLDLFFAPCGI</sequence>
<dbReference type="EMBL" id="RBZM01000014">
    <property type="protein sequence ID" value="RKP45847.1"/>
    <property type="molecule type" value="Genomic_DNA"/>
</dbReference>
<evidence type="ECO:0000313" key="2">
    <source>
        <dbReference type="EMBL" id="RKP45847.1"/>
    </source>
</evidence>
<feature type="chain" id="PRO_5019802486" evidence="1">
    <location>
        <begin position="23"/>
        <end position="136"/>
    </location>
</feature>
<protein>
    <submittedName>
        <fullName evidence="2">Uncharacterized protein</fullName>
    </submittedName>
</protein>
<dbReference type="OrthoDB" id="2654428at2"/>
<dbReference type="Proteomes" id="UP000282076">
    <property type="component" value="Unassembled WGS sequence"/>
</dbReference>
<dbReference type="AlphaFoldDB" id="A0A494X570"/>